<reference evidence="1 2" key="1">
    <citation type="journal article" date="2023" name="Microorganisms">
        <title>Thiorhodovibrio frisius and Trv. litoralis spp. nov., Two Novel Members from a Clade of Fastidious Purple Sulfur Bacteria That Exhibit Unique Red-Shifted Light-Harvesting Capabilities.</title>
        <authorList>
            <person name="Methner A."/>
            <person name="Kuzyk S.B."/>
            <person name="Petersen J."/>
            <person name="Bauer S."/>
            <person name="Brinkmann H."/>
            <person name="Sichau K."/>
            <person name="Wanner G."/>
            <person name="Wolf J."/>
            <person name="Neumann-Schaal M."/>
            <person name="Henke P."/>
            <person name="Tank M."/>
            <person name="Sproer C."/>
            <person name="Bunk B."/>
            <person name="Overmann J."/>
        </authorList>
    </citation>
    <scope>NUCLEOTIDE SEQUENCE [LARGE SCALE GENOMIC DNA]</scope>
    <source>
        <strain evidence="1 2">DSM 6702</strain>
    </source>
</reference>
<gene>
    <name evidence="1" type="ORF">Thiowin_03884</name>
</gene>
<sequence length="151" mass="16872">MDSQALRETYDEINECACPYEKAILTGQCDCSRASRFCLAEREGVSCNAEPARARCAALLEMLRTQARFTLKTLDQQSALAHNKALRVQVGGLQGLHKALWPARKLPLSIGDIDALIERAIAEFGRIDALPFGQIVQQIAAYQARRRRRSR</sequence>
<protein>
    <submittedName>
        <fullName evidence="1">Uncharacterized protein</fullName>
    </submittedName>
</protein>
<accession>A0ABZ0SET2</accession>
<keyword evidence="2" id="KW-1185">Reference proteome</keyword>
<evidence type="ECO:0000313" key="1">
    <source>
        <dbReference type="EMBL" id="WPL18793.1"/>
    </source>
</evidence>
<organism evidence="1 2">
    <name type="scientific">Thiorhodovibrio winogradskyi</name>
    <dbReference type="NCBI Taxonomy" id="77007"/>
    <lineage>
        <taxon>Bacteria</taxon>
        <taxon>Pseudomonadati</taxon>
        <taxon>Pseudomonadota</taxon>
        <taxon>Gammaproteobacteria</taxon>
        <taxon>Chromatiales</taxon>
        <taxon>Chromatiaceae</taxon>
        <taxon>Thiorhodovibrio</taxon>
    </lineage>
</organism>
<proteinExistence type="predicted"/>
<dbReference type="Proteomes" id="UP001432180">
    <property type="component" value="Chromosome"/>
</dbReference>
<dbReference type="EMBL" id="CP121472">
    <property type="protein sequence ID" value="WPL18793.1"/>
    <property type="molecule type" value="Genomic_DNA"/>
</dbReference>
<evidence type="ECO:0000313" key="2">
    <source>
        <dbReference type="Proteomes" id="UP001432180"/>
    </source>
</evidence>
<name>A0ABZ0SET2_9GAMM</name>